<dbReference type="InterPro" id="IPR013783">
    <property type="entry name" value="Ig-like_fold"/>
</dbReference>
<accession>A0A2W7SEH8</accession>
<dbReference type="AlphaFoldDB" id="A0A2W7SEH8"/>
<dbReference type="EMBL" id="QKZU01000001">
    <property type="protein sequence ID" value="PZX61245.1"/>
    <property type="molecule type" value="Genomic_DNA"/>
</dbReference>
<protein>
    <submittedName>
        <fullName evidence="4">DUF5103 domain-containing protein</fullName>
    </submittedName>
    <submittedName>
        <fullName evidence="3">Uncharacterized protein DUF5103</fullName>
    </submittedName>
</protein>
<dbReference type="Proteomes" id="UP000321927">
    <property type="component" value="Unassembled WGS sequence"/>
</dbReference>
<evidence type="ECO:0000313" key="6">
    <source>
        <dbReference type="Proteomes" id="UP000321927"/>
    </source>
</evidence>
<dbReference type="Proteomes" id="UP000249115">
    <property type="component" value="Unassembled WGS sequence"/>
</dbReference>
<gene>
    <name evidence="4" type="ORF">ESW18_03785</name>
    <name evidence="3" type="ORF">LV84_00233</name>
</gene>
<feature type="domain" description="Type 9 secretion system plug protein N-terminal" evidence="2">
    <location>
        <begin position="34"/>
        <end position="159"/>
    </location>
</feature>
<comment type="caution">
    <text evidence="3">The sequence shown here is derived from an EMBL/GenBank/DDBJ whole genome shotgun (WGS) entry which is preliminary data.</text>
</comment>
<evidence type="ECO:0000259" key="2">
    <source>
        <dbReference type="Pfam" id="PF17116"/>
    </source>
</evidence>
<evidence type="ECO:0000313" key="5">
    <source>
        <dbReference type="Proteomes" id="UP000249115"/>
    </source>
</evidence>
<feature type="signal peptide" evidence="1">
    <location>
        <begin position="1"/>
        <end position="22"/>
    </location>
</feature>
<dbReference type="Pfam" id="PF17116">
    <property type="entry name" value="T9SS_plug_1st"/>
    <property type="match status" value="1"/>
</dbReference>
<organism evidence="3 5">
    <name type="scientific">Algoriphagus ratkowskyi</name>
    <dbReference type="NCBI Taxonomy" id="57028"/>
    <lineage>
        <taxon>Bacteria</taxon>
        <taxon>Pseudomonadati</taxon>
        <taxon>Bacteroidota</taxon>
        <taxon>Cytophagia</taxon>
        <taxon>Cytophagales</taxon>
        <taxon>Cyclobacteriaceae</taxon>
        <taxon>Algoriphagus</taxon>
    </lineage>
</organism>
<feature type="chain" id="PRO_5015909232" evidence="1">
    <location>
        <begin position="23"/>
        <end position="425"/>
    </location>
</feature>
<name>A0A2W7SEH8_9BACT</name>
<evidence type="ECO:0000313" key="4">
    <source>
        <dbReference type="EMBL" id="TXD79360.1"/>
    </source>
</evidence>
<dbReference type="RefSeq" id="WP_086497810.1">
    <property type="nucleotide sequence ID" value="NZ_MSSV01000001.1"/>
</dbReference>
<keyword evidence="6" id="KW-1185">Reference proteome</keyword>
<keyword evidence="1" id="KW-0732">Signal</keyword>
<reference evidence="4 6" key="2">
    <citation type="submission" date="2019-08" db="EMBL/GenBank/DDBJ databases">
        <title>Genome of Algoriphagus ratkowskyi IC026.</title>
        <authorList>
            <person name="Bowman J.P."/>
        </authorList>
    </citation>
    <scope>NUCLEOTIDE SEQUENCE [LARGE SCALE GENOMIC DNA]</scope>
    <source>
        <strain evidence="4 6">IC026</strain>
    </source>
</reference>
<reference evidence="3 5" key="1">
    <citation type="submission" date="2018-06" db="EMBL/GenBank/DDBJ databases">
        <title>Genomic Encyclopedia of Archaeal and Bacterial Type Strains, Phase II (KMG-II): from individual species to whole genera.</title>
        <authorList>
            <person name="Goeker M."/>
        </authorList>
    </citation>
    <scope>NUCLEOTIDE SEQUENCE [LARGE SCALE GENOMIC DNA]</scope>
    <source>
        <strain evidence="3 5">DSM 22686</strain>
    </source>
</reference>
<dbReference type="InterPro" id="IPR031345">
    <property type="entry name" value="T9SS_Plug_N"/>
</dbReference>
<dbReference type="Gene3D" id="2.60.40.10">
    <property type="entry name" value="Immunoglobulins"/>
    <property type="match status" value="1"/>
</dbReference>
<evidence type="ECO:0000313" key="3">
    <source>
        <dbReference type="EMBL" id="PZX61245.1"/>
    </source>
</evidence>
<sequence>MKTKFFFLCFLLNIAAIFQLFAQQLEDKVYKDHIQSVRLFPAGETFDASLDAPVISIRALTPLVLLFDDLAFDPELYRARLIHCDANWQRSQLKDNDFLTTFNEFNIQDYEYSVNTRIPYIHYRFELPRVTKSGNYLIQVYRQSDESDVILSRRFMIYEEIFTVGASIVPPSQTANRQKSQQINVIVNYSAGEVTNPAGQIKVQMRQNQRWDNAKFLSKPTFMNESSKVLRYESFDGSNTFDAGNEFRFVDLRFIRANGVNVANMRVETDVIFADGDINKLRPETVYSQYLDLNGQYLIETMDRPGGNPETESEYMLMTFRLGVEQTSNPIYLLGSLTNWGKNPEAKMEWDPKMNVYTTSVLVKQGWYDYQYAYSVDGKFEPQHFEGSYFETENEYEVLVYFRNLGARYDQLVGYIYMQPNRRRL</sequence>
<dbReference type="EMBL" id="VORV01000002">
    <property type="protein sequence ID" value="TXD79360.1"/>
    <property type="molecule type" value="Genomic_DNA"/>
</dbReference>
<dbReference type="OrthoDB" id="1522602at2"/>
<proteinExistence type="predicted"/>
<evidence type="ECO:0000256" key="1">
    <source>
        <dbReference type="SAM" id="SignalP"/>
    </source>
</evidence>